<feature type="domain" description="C2" evidence="10">
    <location>
        <begin position="501"/>
        <end position="622"/>
    </location>
</feature>
<keyword evidence="5" id="KW-0106">Calcium</keyword>
<evidence type="ECO:0000256" key="1">
    <source>
        <dbReference type="ARBA" id="ARBA00004141"/>
    </source>
</evidence>
<organism evidence="11 12">
    <name type="scientific">Crassostrea virginica</name>
    <name type="common">Eastern oyster</name>
    <dbReference type="NCBI Taxonomy" id="6565"/>
    <lineage>
        <taxon>Eukaryota</taxon>
        <taxon>Metazoa</taxon>
        <taxon>Spiralia</taxon>
        <taxon>Lophotrochozoa</taxon>
        <taxon>Mollusca</taxon>
        <taxon>Bivalvia</taxon>
        <taxon>Autobranchia</taxon>
        <taxon>Pteriomorphia</taxon>
        <taxon>Ostreida</taxon>
        <taxon>Ostreoidea</taxon>
        <taxon>Ostreidae</taxon>
        <taxon>Crassostrea</taxon>
    </lineage>
</organism>
<dbReference type="InterPro" id="IPR000008">
    <property type="entry name" value="C2_dom"/>
</dbReference>
<dbReference type="PANTHER" id="PTHR45911">
    <property type="entry name" value="C2 DOMAIN-CONTAINING PROTEIN"/>
    <property type="match status" value="1"/>
</dbReference>
<evidence type="ECO:0000256" key="5">
    <source>
        <dbReference type="ARBA" id="ARBA00022837"/>
    </source>
</evidence>
<keyword evidence="3" id="KW-0479">Metal-binding</keyword>
<dbReference type="CDD" id="cd08377">
    <property type="entry name" value="C2C_MCTP_PRT"/>
    <property type="match status" value="1"/>
</dbReference>
<sequence length="894" mass="102331">MSSSDEESVLSSAAAIMMRHGQKEKWYKKVSHRIRGSLSGKKKAKRFTKSAENLNQIENKVLKKVCARDHLGGSLLSLPGLHRTEWSDTEFASEEEGGRDDESWTGISRDSDIVTEHDSVSQIDIQVTLAKEAPGHDPHPLPAVLPHHEHCSNHYLCVPHEDSDASDVSDVGNQSRCGSVCDTLSVDSVLQDTGLRQRRHELMQHSFFHLDVWLKEGKDLVVRDSSGTSDPYVKFKIGDKQFYKSRTVYKCLNPKWDERFTIPIEDVFKPVSVKCYDYDRGVKDDRMGAAEINLSMLSLNSPTELKLELKDKKDVEYMGFILLQCTLVPKSSEEKEQFQQTRGSTLKKSVGSLESQARKLKMQIWSGIVNIVLVEGHDLMAMDDNGLSDPYVKFRLGQEKYKSKHKYKTLNPRWLEQFSLRIFDDQSHTLEISVYDHDLRSDDFMGRTSIDLSEIEKEKTHMIIKELEDGAGTIKLLLTISGTQGAETITDLVNYTTNTKERDDLYRSYGLVNSFKNLKDVGWLQVKVIRAQGLRSADIGGKSDPFCVLELVNARLQTQTEYKTLNPEWNKIFTFNVKDIHSVLEVTVYDEDRDKKAEFLGKVAIPILQMKRGVRRWYALKDKKLTGRSKGAILLEMDYIYNLVKAAVRTVNPREEKYMQAEPKFKISLMKRNINRVMQIISSIMEVGKFLQSCFEWESKARSITAFTVFLIITWFFEPYMLPVTLLILFLKNYFIKSAKEAFSVESREDLMSVDEEDDDDDDETSKQKKDEKTGVREKFQAAQEVCLQVQQGMDMVASLGERIKNTFNWSVPWLSLLAVIALSVGVVVLYFLPIRVLILLWGINKFTKKLRAPNAIPNNELLDYLSRVPSDSELIHYRELSPDVPNLGKKKRA</sequence>
<dbReference type="PRINTS" id="PR00360">
    <property type="entry name" value="C2DOMAIN"/>
</dbReference>
<accession>A0A8B8DVZ2</accession>
<keyword evidence="11" id="KW-1185">Reference proteome</keyword>
<evidence type="ECO:0000313" key="12">
    <source>
        <dbReference type="RefSeq" id="XP_022331674.1"/>
    </source>
</evidence>
<keyword evidence="6 9" id="KW-1133">Transmembrane helix</keyword>
<dbReference type="AlphaFoldDB" id="A0A8B8DVZ2"/>
<dbReference type="SUPFAM" id="SSF49562">
    <property type="entry name" value="C2 domain (Calcium/lipid-binding domain, CaLB)"/>
    <property type="match status" value="3"/>
</dbReference>
<feature type="compositionally biased region" description="Basic and acidic residues" evidence="8">
    <location>
        <begin position="765"/>
        <end position="776"/>
    </location>
</feature>
<name>A0A8B8DVZ2_CRAVI</name>
<dbReference type="Proteomes" id="UP000694844">
    <property type="component" value="Chromosome 4"/>
</dbReference>
<dbReference type="Pfam" id="PF00168">
    <property type="entry name" value="C2"/>
    <property type="match status" value="3"/>
</dbReference>
<dbReference type="Gene3D" id="2.60.40.150">
    <property type="entry name" value="C2 domain"/>
    <property type="match status" value="3"/>
</dbReference>
<gene>
    <name evidence="12" type="primary">LOC111129516</name>
</gene>
<dbReference type="GO" id="GO:0005509">
    <property type="term" value="F:calcium ion binding"/>
    <property type="evidence" value="ECO:0007669"/>
    <property type="project" value="TreeGrafter"/>
</dbReference>
<dbReference type="GO" id="GO:0030672">
    <property type="term" value="C:synaptic vesicle membrane"/>
    <property type="evidence" value="ECO:0007669"/>
    <property type="project" value="TreeGrafter"/>
</dbReference>
<evidence type="ECO:0000256" key="6">
    <source>
        <dbReference type="ARBA" id="ARBA00022989"/>
    </source>
</evidence>
<proteinExistence type="predicted"/>
<keyword evidence="7 9" id="KW-0472">Membrane</keyword>
<dbReference type="OrthoDB" id="5973539at2759"/>
<evidence type="ECO:0000256" key="9">
    <source>
        <dbReference type="SAM" id="Phobius"/>
    </source>
</evidence>
<keyword evidence="4" id="KW-0677">Repeat</keyword>
<dbReference type="PROSITE" id="PS50004">
    <property type="entry name" value="C2"/>
    <property type="match status" value="3"/>
</dbReference>
<dbReference type="CDD" id="cd08376">
    <property type="entry name" value="C2B_MCTP_PRT"/>
    <property type="match status" value="1"/>
</dbReference>
<feature type="transmembrane region" description="Helical" evidence="9">
    <location>
        <begin position="812"/>
        <end position="833"/>
    </location>
</feature>
<feature type="transmembrane region" description="Helical" evidence="9">
    <location>
        <begin position="704"/>
        <end position="731"/>
    </location>
</feature>
<dbReference type="InterPro" id="IPR013583">
    <property type="entry name" value="MCTP_C"/>
</dbReference>
<feature type="domain" description="C2" evidence="10">
    <location>
        <begin position="191"/>
        <end position="307"/>
    </location>
</feature>
<dbReference type="PANTHER" id="PTHR45911:SF4">
    <property type="entry name" value="MULTIPLE C2 AND TRANSMEMBRANE DOMAIN-CONTAINING PROTEIN"/>
    <property type="match status" value="1"/>
</dbReference>
<evidence type="ECO:0000256" key="2">
    <source>
        <dbReference type="ARBA" id="ARBA00022692"/>
    </source>
</evidence>
<feature type="region of interest" description="Disordered" evidence="8">
    <location>
        <begin position="753"/>
        <end position="776"/>
    </location>
</feature>
<dbReference type="Pfam" id="PF08372">
    <property type="entry name" value="PRT_C"/>
    <property type="match status" value="1"/>
</dbReference>
<dbReference type="SMART" id="SM00239">
    <property type="entry name" value="C2"/>
    <property type="match status" value="3"/>
</dbReference>
<feature type="domain" description="C2" evidence="10">
    <location>
        <begin position="349"/>
        <end position="465"/>
    </location>
</feature>
<dbReference type="InterPro" id="IPR035892">
    <property type="entry name" value="C2_domain_sf"/>
</dbReference>
<comment type="subcellular location">
    <subcellularLocation>
        <location evidence="1">Membrane</location>
        <topology evidence="1">Multi-pass membrane protein</topology>
    </subcellularLocation>
</comment>
<evidence type="ECO:0000256" key="3">
    <source>
        <dbReference type="ARBA" id="ARBA00022723"/>
    </source>
</evidence>
<dbReference type="RefSeq" id="XP_022331674.1">
    <property type="nucleotide sequence ID" value="XM_022475966.1"/>
</dbReference>
<protein>
    <submittedName>
        <fullName evidence="12">Multiple C2 and transmembrane domain-containing protein 1-like isoform X6</fullName>
    </submittedName>
</protein>
<evidence type="ECO:0000259" key="10">
    <source>
        <dbReference type="PROSITE" id="PS50004"/>
    </source>
</evidence>
<reference evidence="12" key="1">
    <citation type="submission" date="2025-08" db="UniProtKB">
        <authorList>
            <consortium name="RefSeq"/>
        </authorList>
    </citation>
    <scope>IDENTIFICATION</scope>
    <source>
        <tissue evidence="12">Whole sample</tissue>
    </source>
</reference>
<keyword evidence="2 9" id="KW-0812">Transmembrane</keyword>
<dbReference type="GeneID" id="111129516"/>
<dbReference type="CDD" id="cd04042">
    <property type="entry name" value="C2A_MCTP_PRT"/>
    <property type="match status" value="1"/>
</dbReference>
<evidence type="ECO:0000256" key="7">
    <source>
        <dbReference type="ARBA" id="ARBA00023136"/>
    </source>
</evidence>
<dbReference type="FunFam" id="2.60.40.150:FF:000050">
    <property type="entry name" value="Multiple C2 and transmembrane domain containing 1"/>
    <property type="match status" value="1"/>
</dbReference>
<evidence type="ECO:0000256" key="8">
    <source>
        <dbReference type="SAM" id="MobiDB-lite"/>
    </source>
</evidence>
<feature type="compositionally biased region" description="Acidic residues" evidence="8">
    <location>
        <begin position="753"/>
        <end position="764"/>
    </location>
</feature>
<evidence type="ECO:0000256" key="4">
    <source>
        <dbReference type="ARBA" id="ARBA00022737"/>
    </source>
</evidence>
<dbReference type="GO" id="GO:0046928">
    <property type="term" value="P:regulation of neurotransmitter secretion"/>
    <property type="evidence" value="ECO:0007669"/>
    <property type="project" value="TreeGrafter"/>
</dbReference>
<dbReference type="FunFam" id="2.60.40.150:FF:000167">
    <property type="entry name" value="Multiple C2 domains, transmembrane 2a"/>
    <property type="match status" value="1"/>
</dbReference>
<evidence type="ECO:0000313" key="11">
    <source>
        <dbReference type="Proteomes" id="UP000694844"/>
    </source>
</evidence>